<protein>
    <submittedName>
        <fullName evidence="1">Uncharacterized protein</fullName>
    </submittedName>
</protein>
<proteinExistence type="predicted"/>
<dbReference type="Proteomes" id="UP001155587">
    <property type="component" value="Unassembled WGS sequence"/>
</dbReference>
<name>A0A9X3HYP0_9VIBR</name>
<accession>A0A9X3HYP0</accession>
<sequence length="148" mass="17184">MKTSHRPPLYVIQTLADLEQYLKRPCVEAHLFCYFQKEAMHHHHLVTLKEKKVKSVSFANAHTIYPYHPFTHLNDARSRDPHRKGLCMKNSLSEFAAMCRNYGMSISFDNNDLSLKEKEQILSQIVETLDMEPESAESFIVNVLSRCS</sequence>
<comment type="caution">
    <text evidence="1">The sequence shown here is derived from an EMBL/GenBank/DDBJ whole genome shotgun (WGS) entry which is preliminary data.</text>
</comment>
<reference evidence="1" key="1">
    <citation type="submission" date="2022-02" db="EMBL/GenBank/DDBJ databases">
        <title>Vibrio sp. nov, a new bacterium isolated from seawater.</title>
        <authorList>
            <person name="Yuan Y."/>
        </authorList>
    </citation>
    <scope>NUCLEOTIDE SEQUENCE</scope>
    <source>
        <strain evidence="1">ZSDZ65</strain>
    </source>
</reference>
<gene>
    <name evidence="1" type="ORF">MD535_22385</name>
</gene>
<dbReference type="EMBL" id="JAKRRY010000045">
    <property type="protein sequence ID" value="MCW8348741.1"/>
    <property type="molecule type" value="Genomic_DNA"/>
</dbReference>
<dbReference type="AlphaFoldDB" id="A0A9X3HYP0"/>
<evidence type="ECO:0000313" key="1">
    <source>
        <dbReference type="EMBL" id="MCW8348741.1"/>
    </source>
</evidence>
<evidence type="ECO:0000313" key="2">
    <source>
        <dbReference type="Proteomes" id="UP001155587"/>
    </source>
</evidence>
<keyword evidence="2" id="KW-1185">Reference proteome</keyword>
<dbReference type="RefSeq" id="WP_265677355.1">
    <property type="nucleotide sequence ID" value="NZ_JAKRRY010000045.1"/>
</dbReference>
<organism evidence="1 2">
    <name type="scientific">Vibrio qingdaonensis</name>
    <dbReference type="NCBI Taxonomy" id="2829491"/>
    <lineage>
        <taxon>Bacteria</taxon>
        <taxon>Pseudomonadati</taxon>
        <taxon>Pseudomonadota</taxon>
        <taxon>Gammaproteobacteria</taxon>
        <taxon>Vibrionales</taxon>
        <taxon>Vibrionaceae</taxon>
        <taxon>Vibrio</taxon>
    </lineage>
</organism>